<proteinExistence type="predicted"/>
<dbReference type="InterPro" id="IPR051011">
    <property type="entry name" value="Metal_resp_trans_reg"/>
</dbReference>
<dbReference type="PANTHER" id="PTHR43132">
    <property type="entry name" value="ARSENICAL RESISTANCE OPERON REPRESSOR ARSR-RELATED"/>
    <property type="match status" value="1"/>
</dbReference>
<comment type="caution">
    <text evidence="5">The sequence shown here is derived from an EMBL/GenBank/DDBJ whole genome shotgun (WGS) entry which is preliminary data.</text>
</comment>
<evidence type="ECO:0000313" key="6">
    <source>
        <dbReference type="Proteomes" id="UP000238392"/>
    </source>
</evidence>
<organism evidence="5 6">
    <name type="scientific">Donghicola tyrosinivorans</name>
    <dbReference type="NCBI Taxonomy" id="1652492"/>
    <lineage>
        <taxon>Bacteria</taxon>
        <taxon>Pseudomonadati</taxon>
        <taxon>Pseudomonadota</taxon>
        <taxon>Alphaproteobacteria</taxon>
        <taxon>Rhodobacterales</taxon>
        <taxon>Roseobacteraceae</taxon>
        <taxon>Donghicola</taxon>
    </lineage>
</organism>
<dbReference type="AlphaFoldDB" id="A0A2T0WCQ2"/>
<name>A0A2T0WCQ2_9RHOB</name>
<dbReference type="PROSITE" id="PS50987">
    <property type="entry name" value="HTH_ARSR_2"/>
    <property type="match status" value="1"/>
</dbReference>
<evidence type="ECO:0000259" key="4">
    <source>
        <dbReference type="PROSITE" id="PS50987"/>
    </source>
</evidence>
<reference evidence="5 6" key="1">
    <citation type="submission" date="2018-03" db="EMBL/GenBank/DDBJ databases">
        <title>Genomic Encyclopedia of Archaeal and Bacterial Type Strains, Phase II (KMG-II): from individual species to whole genera.</title>
        <authorList>
            <person name="Goeker M."/>
        </authorList>
    </citation>
    <scope>NUCLEOTIDE SEQUENCE [LARGE SCALE GENOMIC DNA]</scope>
    <source>
        <strain evidence="5 6">DSM 100212</strain>
    </source>
</reference>
<dbReference type="InterPro" id="IPR001845">
    <property type="entry name" value="HTH_ArsR_DNA-bd_dom"/>
</dbReference>
<protein>
    <submittedName>
        <fullName evidence="5">DNA-binding transcriptional ArsR family regulator</fullName>
    </submittedName>
</protein>
<dbReference type="GO" id="GO:0003677">
    <property type="term" value="F:DNA binding"/>
    <property type="evidence" value="ECO:0007669"/>
    <property type="project" value="UniProtKB-KW"/>
</dbReference>
<dbReference type="SUPFAM" id="SSF46785">
    <property type="entry name" value="Winged helix' DNA-binding domain"/>
    <property type="match status" value="1"/>
</dbReference>
<gene>
    <name evidence="5" type="ORF">CLV74_1231</name>
</gene>
<evidence type="ECO:0000256" key="2">
    <source>
        <dbReference type="ARBA" id="ARBA00023125"/>
    </source>
</evidence>
<accession>A0A2T0WCQ2</accession>
<dbReference type="RefSeq" id="WP_106268326.1">
    <property type="nucleotide sequence ID" value="NZ_PVTQ01000023.1"/>
</dbReference>
<dbReference type="SMART" id="SM00418">
    <property type="entry name" value="HTH_ARSR"/>
    <property type="match status" value="1"/>
</dbReference>
<evidence type="ECO:0000313" key="5">
    <source>
        <dbReference type="EMBL" id="PRY84483.1"/>
    </source>
</evidence>
<sequence>MDQIIADRNTGTSTIERRAKLFRGFADPSRLAILGALCEAPLAVHEIVTRTELSQPNVSNHLRCLLDCGLVASDRDGRFIRYRISSPRITALLNDVDALLDVVAEGVEACENYCEGKMLKT</sequence>
<dbReference type="EMBL" id="PVTQ01000023">
    <property type="protein sequence ID" value="PRY84483.1"/>
    <property type="molecule type" value="Genomic_DNA"/>
</dbReference>
<feature type="domain" description="HTH arsR-type" evidence="4">
    <location>
        <begin position="10"/>
        <end position="104"/>
    </location>
</feature>
<dbReference type="CDD" id="cd00090">
    <property type="entry name" value="HTH_ARSR"/>
    <property type="match status" value="1"/>
</dbReference>
<dbReference type="InterPro" id="IPR036388">
    <property type="entry name" value="WH-like_DNA-bd_sf"/>
</dbReference>
<dbReference type="NCBIfam" id="NF033788">
    <property type="entry name" value="HTH_metalloreg"/>
    <property type="match status" value="1"/>
</dbReference>
<keyword evidence="3" id="KW-0804">Transcription</keyword>
<dbReference type="PRINTS" id="PR00778">
    <property type="entry name" value="HTHARSR"/>
</dbReference>
<dbReference type="PANTHER" id="PTHR43132:SF2">
    <property type="entry name" value="ARSENICAL RESISTANCE OPERON REPRESSOR ARSR-RELATED"/>
    <property type="match status" value="1"/>
</dbReference>
<dbReference type="GO" id="GO:0003700">
    <property type="term" value="F:DNA-binding transcription factor activity"/>
    <property type="evidence" value="ECO:0007669"/>
    <property type="project" value="InterPro"/>
</dbReference>
<dbReference type="Gene3D" id="1.10.10.10">
    <property type="entry name" value="Winged helix-like DNA-binding domain superfamily/Winged helix DNA-binding domain"/>
    <property type="match status" value="1"/>
</dbReference>
<keyword evidence="1" id="KW-0805">Transcription regulation</keyword>
<dbReference type="OrthoDB" id="9790747at2"/>
<evidence type="ECO:0000256" key="3">
    <source>
        <dbReference type="ARBA" id="ARBA00023163"/>
    </source>
</evidence>
<dbReference type="InterPro" id="IPR036390">
    <property type="entry name" value="WH_DNA-bd_sf"/>
</dbReference>
<keyword evidence="2 5" id="KW-0238">DNA-binding</keyword>
<keyword evidence="6" id="KW-1185">Reference proteome</keyword>
<dbReference type="Proteomes" id="UP000238392">
    <property type="component" value="Unassembled WGS sequence"/>
</dbReference>
<dbReference type="Pfam" id="PF01022">
    <property type="entry name" value="HTH_5"/>
    <property type="match status" value="1"/>
</dbReference>
<dbReference type="InterPro" id="IPR011991">
    <property type="entry name" value="ArsR-like_HTH"/>
</dbReference>
<evidence type="ECO:0000256" key="1">
    <source>
        <dbReference type="ARBA" id="ARBA00023015"/>
    </source>
</evidence>